<dbReference type="InterPro" id="IPR045592">
    <property type="entry name" value="DUF6461"/>
</dbReference>
<dbReference type="Proteomes" id="UP001143474">
    <property type="component" value="Unassembled WGS sequence"/>
</dbReference>
<dbReference type="EMBL" id="BSEV01000001">
    <property type="protein sequence ID" value="GLK06960.1"/>
    <property type="molecule type" value="Genomic_DNA"/>
</dbReference>
<sequence>MADLHEMFDWLEEFGPFYDVSCVTFVRSLSPAEALVRLGADSGAITGVTFEELQERTMACFDSDAMRTGYVGALETDGWSVLIQLWTGSIGADFSLLRRLSQKTEVVSIDRNLHATDHFVYAADGELVTWFDLLGPDARGGNEPDRLVDMMRKVGLEPDLNEDGPDVDAGFPRAFALARKITGFPFSKEMLDMRLLGAVVNSG</sequence>
<organism evidence="1 2">
    <name type="scientific">Streptosporangium carneum</name>
    <dbReference type="NCBI Taxonomy" id="47481"/>
    <lineage>
        <taxon>Bacteria</taxon>
        <taxon>Bacillati</taxon>
        <taxon>Actinomycetota</taxon>
        <taxon>Actinomycetes</taxon>
        <taxon>Streptosporangiales</taxon>
        <taxon>Streptosporangiaceae</taxon>
        <taxon>Streptosporangium</taxon>
    </lineage>
</organism>
<dbReference type="RefSeq" id="WP_271215540.1">
    <property type="nucleotide sequence ID" value="NZ_BAAAVD010000006.1"/>
</dbReference>
<name>A0A9W6HV91_9ACTN</name>
<dbReference type="AlphaFoldDB" id="A0A9W6HV91"/>
<gene>
    <name evidence="1" type="ORF">GCM10017600_03650</name>
</gene>
<protein>
    <submittedName>
        <fullName evidence="1">Uncharacterized protein</fullName>
    </submittedName>
</protein>
<reference evidence="1" key="2">
    <citation type="submission" date="2023-01" db="EMBL/GenBank/DDBJ databases">
        <authorList>
            <person name="Sun Q."/>
            <person name="Evtushenko L."/>
        </authorList>
    </citation>
    <scope>NUCLEOTIDE SEQUENCE</scope>
    <source>
        <strain evidence="1">VKM Ac-2007</strain>
    </source>
</reference>
<evidence type="ECO:0000313" key="1">
    <source>
        <dbReference type="EMBL" id="GLK06960.1"/>
    </source>
</evidence>
<keyword evidence="2" id="KW-1185">Reference proteome</keyword>
<reference evidence="1" key="1">
    <citation type="journal article" date="2014" name="Int. J. Syst. Evol. Microbiol.">
        <title>Complete genome sequence of Corynebacterium casei LMG S-19264T (=DSM 44701T), isolated from a smear-ripened cheese.</title>
        <authorList>
            <consortium name="US DOE Joint Genome Institute (JGI-PGF)"/>
            <person name="Walter F."/>
            <person name="Albersmeier A."/>
            <person name="Kalinowski J."/>
            <person name="Ruckert C."/>
        </authorList>
    </citation>
    <scope>NUCLEOTIDE SEQUENCE</scope>
    <source>
        <strain evidence="1">VKM Ac-2007</strain>
    </source>
</reference>
<dbReference type="Pfam" id="PF20062">
    <property type="entry name" value="DUF6461"/>
    <property type="match status" value="1"/>
</dbReference>
<comment type="caution">
    <text evidence="1">The sequence shown here is derived from an EMBL/GenBank/DDBJ whole genome shotgun (WGS) entry which is preliminary data.</text>
</comment>
<evidence type="ECO:0000313" key="2">
    <source>
        <dbReference type="Proteomes" id="UP001143474"/>
    </source>
</evidence>
<proteinExistence type="predicted"/>
<accession>A0A9W6HV91</accession>